<reference evidence="3" key="1">
    <citation type="journal article" date="2013" name="Genome Announc.">
        <title>Draft genome sequence of the basidiomycetous yeast-like fungus Pseudozyma hubeiensis SY62, which produces an abundant amount of the biosurfactant mannosylerythritol lipids.</title>
        <authorList>
            <person name="Konishi M."/>
            <person name="Hatada Y."/>
            <person name="Horiuchi J."/>
        </authorList>
    </citation>
    <scope>NUCLEOTIDE SEQUENCE [LARGE SCALE GENOMIC DNA]</scope>
    <source>
        <strain evidence="3">SY62</strain>
    </source>
</reference>
<dbReference type="HOGENOM" id="CLU_427665_0_0_1"/>
<feature type="compositionally biased region" description="Basic and acidic residues" evidence="1">
    <location>
        <begin position="607"/>
        <end position="622"/>
    </location>
</feature>
<gene>
    <name evidence="2" type="ORF">PHSY_006464</name>
</gene>
<proteinExistence type="predicted"/>
<dbReference type="OrthoDB" id="2556029at2759"/>
<dbReference type="Proteomes" id="UP000014071">
    <property type="component" value="Unassembled WGS sequence"/>
</dbReference>
<organism evidence="2 3">
    <name type="scientific">Pseudozyma hubeiensis (strain SY62)</name>
    <name type="common">Yeast</name>
    <dbReference type="NCBI Taxonomy" id="1305764"/>
    <lineage>
        <taxon>Eukaryota</taxon>
        <taxon>Fungi</taxon>
        <taxon>Dikarya</taxon>
        <taxon>Basidiomycota</taxon>
        <taxon>Ustilaginomycotina</taxon>
        <taxon>Ustilaginomycetes</taxon>
        <taxon>Ustilaginales</taxon>
        <taxon>Ustilaginaceae</taxon>
        <taxon>Pseudozyma</taxon>
    </lineage>
</organism>
<sequence>MQESEPDKPSTRHEDKPPTDNILVDVGKESIHASLDWLRLPTEIWEHIISYLRPSVLPQARESPLHEYSLPDVTTHNSDILALGLTCKRLKLSALPALNRWLFLQGEFDDDYPYGAFLPAFFFSRDESSQLRQRELAGWIRALHIDETFRHYFDDPKVECRCDVHNLASLAHRVRYLSIVATDAEEEFGYGYGDSYGRTWISPTNHPFVHFLSRTTRCRPLGLKWAYRGNLAPGPLSLREVTSYAPLSRLTHLELDNVPMPLEFYGFLTGDLKATRRDRTMQDAIKAGRSPCSTLEHLEFSDSSTSVLARLKDYLTDRKAYWTRKSNKSDGDPWQVIQDIFLAAIGLLAANSCSLPKLKLLVFGVQQYEMHQPYDLIQELIRRNVLAPHSRKETSVATEALSTLFRTASGNDDPNKLLWADSMDMGLQEAGDEYDGWRSYLEEHDYFWRGLQAGKQKLLDVWNASREKNGLEPTEVRIVAKETRDTRSESVYEDFIRHAERHDVQHTGFTKGPTSTGDEGKKAMYRHDPWDEQDVFSLVETMPWLGYYRFDEYGCCSWSGRLPRDNNPNSFPSSSGVKTSRIILPPIIKLDTGKSKDTEIQESQAESSRRARDSQETGERDVKRHRANSSSTQQAGPSHN</sequence>
<name>R9PC10_PSEHS</name>
<protein>
    <recommendedName>
        <fullName evidence="4">F-box domain-containing protein</fullName>
    </recommendedName>
</protein>
<feature type="compositionally biased region" description="Basic and acidic residues" evidence="1">
    <location>
        <begin position="1"/>
        <end position="18"/>
    </location>
</feature>
<evidence type="ECO:0000313" key="2">
    <source>
        <dbReference type="EMBL" id="GAC98869.1"/>
    </source>
</evidence>
<accession>R9PC10</accession>
<feature type="compositionally biased region" description="Polar residues" evidence="1">
    <location>
        <begin position="628"/>
        <end position="640"/>
    </location>
</feature>
<dbReference type="AlphaFoldDB" id="R9PC10"/>
<dbReference type="RefSeq" id="XP_012192456.1">
    <property type="nucleotide sequence ID" value="XM_012337066.1"/>
</dbReference>
<evidence type="ECO:0008006" key="4">
    <source>
        <dbReference type="Google" id="ProtNLM"/>
    </source>
</evidence>
<feature type="region of interest" description="Disordered" evidence="1">
    <location>
        <begin position="1"/>
        <end position="21"/>
    </location>
</feature>
<evidence type="ECO:0000256" key="1">
    <source>
        <dbReference type="SAM" id="MobiDB-lite"/>
    </source>
</evidence>
<dbReference type="GeneID" id="24111735"/>
<keyword evidence="3" id="KW-1185">Reference proteome</keyword>
<evidence type="ECO:0000313" key="3">
    <source>
        <dbReference type="Proteomes" id="UP000014071"/>
    </source>
</evidence>
<dbReference type="EMBL" id="DF238821">
    <property type="protein sequence ID" value="GAC98869.1"/>
    <property type="molecule type" value="Genomic_DNA"/>
</dbReference>
<dbReference type="CDD" id="cd09917">
    <property type="entry name" value="F-box_SF"/>
    <property type="match status" value="1"/>
</dbReference>
<dbReference type="eggNOG" id="ENOG502TM3A">
    <property type="taxonomic scope" value="Eukaryota"/>
</dbReference>
<feature type="region of interest" description="Disordered" evidence="1">
    <location>
        <begin position="588"/>
        <end position="640"/>
    </location>
</feature>